<dbReference type="InterPro" id="IPR018449">
    <property type="entry name" value="NIL_domain"/>
</dbReference>
<evidence type="ECO:0000313" key="11">
    <source>
        <dbReference type="Proteomes" id="UP000294567"/>
    </source>
</evidence>
<feature type="domain" description="ABC transporter" evidence="9">
    <location>
        <begin position="2"/>
        <end position="241"/>
    </location>
</feature>
<dbReference type="Pfam" id="PF09383">
    <property type="entry name" value="NIL"/>
    <property type="match status" value="1"/>
</dbReference>
<keyword evidence="6" id="KW-1278">Translocase</keyword>
<dbReference type="Proteomes" id="UP000294567">
    <property type="component" value="Unassembled WGS sequence"/>
</dbReference>
<keyword evidence="4" id="KW-0547">Nucleotide-binding</keyword>
<gene>
    <name evidence="10" type="ORF">EDD65_10425</name>
</gene>
<evidence type="ECO:0000256" key="2">
    <source>
        <dbReference type="ARBA" id="ARBA00022448"/>
    </source>
</evidence>
<dbReference type="InterPro" id="IPR003439">
    <property type="entry name" value="ABC_transporter-like_ATP-bd"/>
</dbReference>
<keyword evidence="3" id="KW-1003">Cell membrane</keyword>
<dbReference type="InterPro" id="IPR027417">
    <property type="entry name" value="P-loop_NTPase"/>
</dbReference>
<dbReference type="SUPFAM" id="SSF55021">
    <property type="entry name" value="ACT-like"/>
    <property type="match status" value="1"/>
</dbReference>
<sequence length="334" mass="37519">MIEIKNLSKKFTTGNNEIWAIKDVNLHIEKGEIFGIIGLSGAGKSTLIRCLNRLEEPTNGQIIIDGVDITNLNKSKLRNIRKKIGMIFQHFNLLSQKTVFQNIAFPLELEKQDKQIIKTKVNKLLDFVELTDKKDAYPSELSGGQKQRVAIARALVNNPKILLSDEATSALDPQTTDSILKLLKRIRDEFGLTIVLITHQMEVVKDICDKVAVMENGKIIETNTAIELFRNPKTKTAKSFINSLHSNIEDELIYKENFDGKIIRLSFLGESAKKPIVSKMIKQFDIEANILSGNINNLVSTSVGHLILELSGNDNEIQKAINFLNEQNVNVEVI</sequence>
<accession>A0A4R3KYU2</accession>
<comment type="caution">
    <text evidence="10">The sequence shown here is derived from an EMBL/GenBank/DDBJ whole genome shotgun (WGS) entry which is preliminary data.</text>
</comment>
<keyword evidence="8" id="KW-0472">Membrane</keyword>
<dbReference type="InterPro" id="IPR041701">
    <property type="entry name" value="MetN_ABC"/>
</dbReference>
<dbReference type="SMART" id="SM00930">
    <property type="entry name" value="NIL"/>
    <property type="match status" value="1"/>
</dbReference>
<evidence type="ECO:0000256" key="6">
    <source>
        <dbReference type="ARBA" id="ARBA00022967"/>
    </source>
</evidence>
<dbReference type="SUPFAM" id="SSF52540">
    <property type="entry name" value="P-loop containing nucleoside triphosphate hydrolases"/>
    <property type="match status" value="1"/>
</dbReference>
<dbReference type="Gene3D" id="3.30.70.260">
    <property type="match status" value="1"/>
</dbReference>
<dbReference type="RefSeq" id="WP_132026728.1">
    <property type="nucleotide sequence ID" value="NZ_CP068564.1"/>
</dbReference>
<keyword evidence="11" id="KW-1185">Reference proteome</keyword>
<evidence type="ECO:0000256" key="1">
    <source>
        <dbReference type="ARBA" id="ARBA00005417"/>
    </source>
</evidence>
<dbReference type="InterPro" id="IPR045865">
    <property type="entry name" value="ACT-like_dom_sf"/>
</dbReference>
<dbReference type="GO" id="GO:0005886">
    <property type="term" value="C:plasma membrane"/>
    <property type="evidence" value="ECO:0007669"/>
    <property type="project" value="UniProtKB-ARBA"/>
</dbReference>
<dbReference type="InterPro" id="IPR017871">
    <property type="entry name" value="ABC_transporter-like_CS"/>
</dbReference>
<keyword evidence="2" id="KW-0813">Transport</keyword>
<dbReference type="InterPro" id="IPR050086">
    <property type="entry name" value="MetN_ABC_transporter-like"/>
</dbReference>
<name>A0A4R3KYU2_9FIRM</name>
<dbReference type="Pfam" id="PF00005">
    <property type="entry name" value="ABC_tran"/>
    <property type="match status" value="1"/>
</dbReference>
<protein>
    <submittedName>
        <fullName evidence="10">D-methionine transport system ATP-binding protein</fullName>
    </submittedName>
</protein>
<dbReference type="PROSITE" id="PS00211">
    <property type="entry name" value="ABC_TRANSPORTER_1"/>
    <property type="match status" value="1"/>
</dbReference>
<keyword evidence="5 10" id="KW-0067">ATP-binding</keyword>
<dbReference type="CDD" id="cd03258">
    <property type="entry name" value="ABC_MetN_methionine_transporter"/>
    <property type="match status" value="1"/>
</dbReference>
<proteinExistence type="inferred from homology"/>
<dbReference type="PANTHER" id="PTHR43166">
    <property type="entry name" value="AMINO ACID IMPORT ATP-BINDING PROTEIN"/>
    <property type="match status" value="1"/>
</dbReference>
<evidence type="ECO:0000256" key="5">
    <source>
        <dbReference type="ARBA" id="ARBA00022840"/>
    </source>
</evidence>
<dbReference type="GO" id="GO:0006865">
    <property type="term" value="P:amino acid transport"/>
    <property type="evidence" value="ECO:0007669"/>
    <property type="project" value="UniProtKB-KW"/>
</dbReference>
<dbReference type="OrthoDB" id="9802264at2"/>
<dbReference type="PANTHER" id="PTHR43166:SF30">
    <property type="entry name" value="METHIONINE IMPORT ATP-BINDING PROTEIN METN"/>
    <property type="match status" value="1"/>
</dbReference>
<evidence type="ECO:0000256" key="7">
    <source>
        <dbReference type="ARBA" id="ARBA00022970"/>
    </source>
</evidence>
<evidence type="ECO:0000313" key="10">
    <source>
        <dbReference type="EMBL" id="TCS90484.1"/>
    </source>
</evidence>
<evidence type="ECO:0000256" key="8">
    <source>
        <dbReference type="ARBA" id="ARBA00023136"/>
    </source>
</evidence>
<dbReference type="InterPro" id="IPR003593">
    <property type="entry name" value="AAA+_ATPase"/>
</dbReference>
<dbReference type="FunFam" id="3.40.50.300:FF:000056">
    <property type="entry name" value="Cell division ATP-binding protein FtsE"/>
    <property type="match status" value="1"/>
</dbReference>
<organism evidence="10 11">
    <name type="scientific">Keratinibaculum paraultunense</name>
    <dbReference type="NCBI Taxonomy" id="1278232"/>
    <lineage>
        <taxon>Bacteria</taxon>
        <taxon>Bacillati</taxon>
        <taxon>Bacillota</taxon>
        <taxon>Tissierellia</taxon>
        <taxon>Tissierellales</taxon>
        <taxon>Tepidimicrobiaceae</taxon>
        <taxon>Keratinibaculum</taxon>
    </lineage>
</organism>
<dbReference type="AlphaFoldDB" id="A0A4R3KYU2"/>
<evidence type="ECO:0000256" key="3">
    <source>
        <dbReference type="ARBA" id="ARBA00022475"/>
    </source>
</evidence>
<dbReference type="EMBL" id="SMAE01000004">
    <property type="protein sequence ID" value="TCS90484.1"/>
    <property type="molecule type" value="Genomic_DNA"/>
</dbReference>
<evidence type="ECO:0000259" key="9">
    <source>
        <dbReference type="PROSITE" id="PS50893"/>
    </source>
</evidence>
<dbReference type="Gene3D" id="3.40.50.300">
    <property type="entry name" value="P-loop containing nucleotide triphosphate hydrolases"/>
    <property type="match status" value="1"/>
</dbReference>
<reference evidence="10 11" key="1">
    <citation type="submission" date="2019-03" db="EMBL/GenBank/DDBJ databases">
        <title>Genomic Encyclopedia of Type Strains, Phase IV (KMG-IV): sequencing the most valuable type-strain genomes for metagenomic binning, comparative biology and taxonomic classification.</title>
        <authorList>
            <person name="Goeker M."/>
        </authorList>
    </citation>
    <scope>NUCLEOTIDE SEQUENCE [LARGE SCALE GENOMIC DNA]</scope>
    <source>
        <strain evidence="10 11">DSM 26752</strain>
    </source>
</reference>
<evidence type="ECO:0000256" key="4">
    <source>
        <dbReference type="ARBA" id="ARBA00022741"/>
    </source>
</evidence>
<comment type="similarity">
    <text evidence="1">Belongs to the ABC transporter superfamily.</text>
</comment>
<dbReference type="SMART" id="SM00382">
    <property type="entry name" value="AAA"/>
    <property type="match status" value="1"/>
</dbReference>
<dbReference type="PROSITE" id="PS50893">
    <property type="entry name" value="ABC_TRANSPORTER_2"/>
    <property type="match status" value="1"/>
</dbReference>
<dbReference type="GO" id="GO:0005524">
    <property type="term" value="F:ATP binding"/>
    <property type="evidence" value="ECO:0007669"/>
    <property type="project" value="UniProtKB-KW"/>
</dbReference>
<dbReference type="GO" id="GO:0016887">
    <property type="term" value="F:ATP hydrolysis activity"/>
    <property type="evidence" value="ECO:0007669"/>
    <property type="project" value="InterPro"/>
</dbReference>
<keyword evidence="7" id="KW-0029">Amino-acid transport</keyword>